<organism evidence="1 2">
    <name type="scientific">Hirundo rustica rustica</name>
    <dbReference type="NCBI Taxonomy" id="333673"/>
    <lineage>
        <taxon>Eukaryota</taxon>
        <taxon>Metazoa</taxon>
        <taxon>Chordata</taxon>
        <taxon>Craniata</taxon>
        <taxon>Vertebrata</taxon>
        <taxon>Euteleostomi</taxon>
        <taxon>Archelosauria</taxon>
        <taxon>Archosauria</taxon>
        <taxon>Dinosauria</taxon>
        <taxon>Saurischia</taxon>
        <taxon>Theropoda</taxon>
        <taxon>Coelurosauria</taxon>
        <taxon>Aves</taxon>
        <taxon>Neognathae</taxon>
        <taxon>Neoaves</taxon>
        <taxon>Telluraves</taxon>
        <taxon>Australaves</taxon>
        <taxon>Passeriformes</taxon>
        <taxon>Sylvioidea</taxon>
        <taxon>Hirundinidae</taxon>
        <taxon>Hirundo</taxon>
    </lineage>
</organism>
<dbReference type="GO" id="GO:0016032">
    <property type="term" value="P:viral process"/>
    <property type="evidence" value="ECO:0007669"/>
    <property type="project" value="InterPro"/>
</dbReference>
<dbReference type="InterPro" id="IPR050195">
    <property type="entry name" value="Primate_lentivir_Gag_pol-like"/>
</dbReference>
<protein>
    <submittedName>
        <fullName evidence="1">Uncharacterized protein</fullName>
    </submittedName>
</protein>
<keyword evidence="2" id="KW-1185">Reference proteome</keyword>
<sequence>MPPPPLPDEPLTSAPVPVESTGWDLAGAAAFPGGYQAFPVIQHETPNTHQVLSWKTLVDIRNKVGKYGLGSTKVMQVLQVFNTHVLPPCDIRCLARVLFQPVEYDIFESKWTQLAGRVIAQSTELGQQDPRRVIGTDELLGMGDFADLDRQVAFDPLVLDQCQRTGMAVFVQTIEVAAPKESFVTVVQGYEEPFL</sequence>
<dbReference type="Pfam" id="PF00607">
    <property type="entry name" value="Gag_p24"/>
    <property type="match status" value="1"/>
</dbReference>
<dbReference type="InterPro" id="IPR008919">
    <property type="entry name" value="Retrov_capsid_N"/>
</dbReference>
<comment type="caution">
    <text evidence="1">The sequence shown here is derived from an EMBL/GenBank/DDBJ whole genome shotgun (WGS) entry which is preliminary data.</text>
</comment>
<dbReference type="PANTHER" id="PTHR40389:SF3">
    <property type="entry name" value="IGE-BINDING PROTEIN"/>
    <property type="match status" value="1"/>
</dbReference>
<proteinExistence type="predicted"/>
<name>A0A3M0K6R7_HIRRU</name>
<reference evidence="1 2" key="1">
    <citation type="submission" date="2018-07" db="EMBL/GenBank/DDBJ databases">
        <title>A high quality draft genome assembly of the barn swallow (H. rustica rustica).</title>
        <authorList>
            <person name="Formenti G."/>
            <person name="Chiara M."/>
            <person name="Poveda L."/>
            <person name="Francoijs K.-J."/>
            <person name="Bonisoli-Alquati A."/>
            <person name="Canova L."/>
            <person name="Gianfranceschi L."/>
            <person name="Horner D.S."/>
            <person name="Saino N."/>
        </authorList>
    </citation>
    <scope>NUCLEOTIDE SEQUENCE [LARGE SCALE GENOMIC DNA]</scope>
    <source>
        <strain evidence="1">Chelidonia</strain>
        <tissue evidence="1">Blood</tissue>
    </source>
</reference>
<accession>A0A3M0K6R7</accession>
<dbReference type="AlphaFoldDB" id="A0A3M0K6R7"/>
<evidence type="ECO:0000313" key="2">
    <source>
        <dbReference type="Proteomes" id="UP000269221"/>
    </source>
</evidence>
<evidence type="ECO:0000313" key="1">
    <source>
        <dbReference type="EMBL" id="RMC08862.1"/>
    </source>
</evidence>
<dbReference type="Proteomes" id="UP000269221">
    <property type="component" value="Unassembled WGS sequence"/>
</dbReference>
<dbReference type="PANTHER" id="PTHR40389">
    <property type="entry name" value="ENDOGENOUS RETROVIRUS GROUP K MEMBER 24 GAG POLYPROTEIN-RELATED"/>
    <property type="match status" value="1"/>
</dbReference>
<dbReference type="SUPFAM" id="SSF47943">
    <property type="entry name" value="Retrovirus capsid protein, N-terminal core domain"/>
    <property type="match status" value="1"/>
</dbReference>
<dbReference type="OrthoDB" id="9398000at2759"/>
<dbReference type="Gene3D" id="1.10.375.10">
    <property type="entry name" value="Human Immunodeficiency Virus Type 1 Capsid Protein"/>
    <property type="match status" value="1"/>
</dbReference>
<gene>
    <name evidence="1" type="ORF">DUI87_13856</name>
</gene>
<dbReference type="EMBL" id="QRBI01000116">
    <property type="protein sequence ID" value="RMC08862.1"/>
    <property type="molecule type" value="Genomic_DNA"/>
</dbReference>